<evidence type="ECO:0000256" key="1">
    <source>
        <dbReference type="SAM" id="Coils"/>
    </source>
</evidence>
<keyword evidence="1" id="KW-0175">Coiled coil</keyword>
<sequence length="588" mass="67034">MAPSKGEDEDKVFRPLKEEWLKEHKYTQLMGKIRDWVNAFVGKMNEKDEEQTAEVGCEGMKEGGTEQMTEDEVGVCNFVLKNLLKIKKTNKGKKQRKKVDIEMEEYVYCAVVKMWSFLYLSKHCDKRGFIDNVFGILRELGTTLSGGVQHKQCDYNYVLEHMKVLGQPMLQHIWSAIESKREVMTLINANPTENPANSATSRGPEDGEGDIIVRIDANPGISVKYAPSNGQRTNEEAVVLHFGPGGLSTDREDNLIPGSTTIKGPQNPLSTLLKTTVSKTNKKKANYKCPNRKSVEGGYYADENDDGKELSITGWFTRFSEDVTQEDDKKNNREVDTVLYLCEDLDGIPIDDMEKYKGFCRIMVKNIILTTGVPKQYKNEDGEMPCEKKVKNIPVCDLLKVWMYYMRIFCAPKDVIEKILDAVKPVMEKLIYGDGNYAECSYDDALKIPYTGQKNVVDEVYELFDTNILYNKMKETTSKKTWCTKAREGVSPALSDLVEDNRVVAGNGDTKKFNEIVQQVDNILVHEEEEEEKEKKLDVLKENINEHDQQLQEDSYILNLLLMQKPMRVIVLLQNQLSKEVKPAQGEK</sequence>
<dbReference type="Pfam" id="PF12887">
    <property type="entry name" value="SICA_alpha"/>
    <property type="match status" value="1"/>
</dbReference>
<organism evidence="3 4">
    <name type="scientific">Plasmodium coatneyi</name>
    <dbReference type="NCBI Taxonomy" id="208452"/>
    <lineage>
        <taxon>Eukaryota</taxon>
        <taxon>Sar</taxon>
        <taxon>Alveolata</taxon>
        <taxon>Apicomplexa</taxon>
        <taxon>Aconoidasida</taxon>
        <taxon>Haemosporida</taxon>
        <taxon>Plasmodiidae</taxon>
        <taxon>Plasmodium</taxon>
    </lineage>
</organism>
<dbReference type="EMBL" id="CP016247">
    <property type="protein sequence ID" value="ANQ08349.1"/>
    <property type="molecule type" value="Genomic_DNA"/>
</dbReference>
<proteinExistence type="predicted"/>
<dbReference type="InterPro" id="IPR024290">
    <property type="entry name" value="SICA_extracell_a"/>
</dbReference>
<dbReference type="KEGG" id="pcot:PCOAH_00024190"/>
<gene>
    <name evidence="3" type="ORF">PCOAH_00024190</name>
</gene>
<name>A0A1B1E0G7_9APIC</name>
<dbReference type="Proteomes" id="UP000092716">
    <property type="component" value="Chromosome 9"/>
</dbReference>
<dbReference type="VEuPathDB" id="PlasmoDB:PCOAH_00024190"/>
<accession>A0A1B1E0G7</accession>
<evidence type="ECO:0000313" key="3">
    <source>
        <dbReference type="EMBL" id="ANQ08349.1"/>
    </source>
</evidence>
<evidence type="ECO:0000313" key="4">
    <source>
        <dbReference type="Proteomes" id="UP000092716"/>
    </source>
</evidence>
<dbReference type="GeneID" id="30909147"/>
<feature type="domain" description="Schizont-infected cell agglutination extracellular alpha" evidence="2">
    <location>
        <begin position="24"/>
        <end position="164"/>
    </location>
</feature>
<dbReference type="RefSeq" id="XP_019915044.1">
    <property type="nucleotide sequence ID" value="XM_020059224.1"/>
</dbReference>
<dbReference type="AlphaFoldDB" id="A0A1B1E0G7"/>
<keyword evidence="4" id="KW-1185">Reference proteome</keyword>
<reference evidence="4" key="1">
    <citation type="submission" date="2016-06" db="EMBL/GenBank/DDBJ databases">
        <title>First high quality genome sequence of Plasmodium coatneyi using continuous long reads from single molecule, real-time sequencing.</title>
        <authorList>
            <person name="Chien J.-T."/>
            <person name="Pakala S.B."/>
            <person name="Geraldo J.A."/>
            <person name="Lapp S.A."/>
            <person name="Barnwell J.W."/>
            <person name="Kissinger J.C."/>
            <person name="Galinski M.R."/>
            <person name="Humphrey J.C."/>
        </authorList>
    </citation>
    <scope>NUCLEOTIDE SEQUENCE [LARGE SCALE GENOMIC DNA]</scope>
    <source>
        <strain evidence="4">Hackeri</strain>
    </source>
</reference>
<feature type="coiled-coil region" evidence="1">
    <location>
        <begin position="523"/>
        <end position="550"/>
    </location>
</feature>
<evidence type="ECO:0000259" key="2">
    <source>
        <dbReference type="Pfam" id="PF12887"/>
    </source>
</evidence>
<protein>
    <submittedName>
        <fullName evidence="3">SICA antigen</fullName>
    </submittedName>
</protein>